<comment type="similarity">
    <text evidence="3">Belongs to the glycosyl hydrolase 84 family.</text>
</comment>
<evidence type="ECO:0000313" key="5">
    <source>
        <dbReference type="EMBL" id="GAK46396.1"/>
    </source>
</evidence>
<reference evidence="5 6" key="1">
    <citation type="submission" date="2014-07" db="EMBL/GenBank/DDBJ databases">
        <title>Tepidicaulis marinum gen. nov., sp. nov., a novel marine bacterium denitrifying nitrate to nitrous oxide strictly under microaerobic conditions.</title>
        <authorList>
            <person name="Takeuchi M."/>
            <person name="Yamagishi T."/>
            <person name="Kamagata Y."/>
            <person name="Oshima K."/>
            <person name="Hattori M."/>
            <person name="Katayama T."/>
            <person name="Hanada S."/>
            <person name="Tamaki H."/>
            <person name="Marumo K."/>
            <person name="Maeda H."/>
            <person name="Nedachi M."/>
            <person name="Iwasaki W."/>
            <person name="Suwa Y."/>
            <person name="Sakata S."/>
        </authorList>
    </citation>
    <scope>NUCLEOTIDE SEQUENCE [LARGE SCALE GENOMIC DNA]</scope>
    <source>
        <strain evidence="5 6">MA2</strain>
    </source>
</reference>
<dbReference type="SUPFAM" id="SSF51445">
    <property type="entry name" value="(Trans)glycosidases"/>
    <property type="match status" value="1"/>
</dbReference>
<dbReference type="InterPro" id="IPR011496">
    <property type="entry name" value="O-GlcNAcase_cat"/>
</dbReference>
<dbReference type="eggNOG" id="COG3525">
    <property type="taxonomic scope" value="Bacteria"/>
</dbReference>
<feature type="active site" description="Proton donor" evidence="3">
    <location>
        <position position="121"/>
    </location>
</feature>
<name>A0A081BEC8_9HYPH</name>
<dbReference type="PANTHER" id="PTHR13170:SF16">
    <property type="entry name" value="PROTEIN O-GLCNACASE"/>
    <property type="match status" value="1"/>
</dbReference>
<keyword evidence="1 3" id="KW-0378">Hydrolase</keyword>
<sequence length="355" mass="39801">MNEDRCPAGLIEGFYGREWSWEDRHAYAAFLKERGFCFYIYAPKGDAFLRKNWQSPWPEARHDALIRLAAAYKAEGLSFGIGFSPFELYLDDTAEARAALKRKMDEINAIGPDILCILFDDMKGDVPGLAGLQAKLTDEIAALSTASRFIMCPSYYSFDPILEKVFGAMPENYMQDLGRDLDPAFDVFWTGPKVCTPEFTKAHIEEVTEIFSRKPFLWDNYPVNDGARMSRFLHLDAFTGRPGALAPLLAGHAVNPMNQPAASRIPLRTLEESYRLQEAYEPRAAFERAALAEAGEALGSLIIDDLEVFQRQGLDKLDAAAMSARYAPFEGTALGREILDWLAGRYEFDPACLTD</sequence>
<feature type="domain" description="GH84" evidence="4">
    <location>
        <begin position="6"/>
        <end position="278"/>
    </location>
</feature>
<dbReference type="InterPro" id="IPR017853">
    <property type="entry name" value="GH"/>
</dbReference>
<accession>A0A081BEC8</accession>
<gene>
    <name evidence="5" type="ORF">M2A_2895</name>
</gene>
<dbReference type="RefSeq" id="WP_197052959.1">
    <property type="nucleotide sequence ID" value="NZ_BBIO01000018.1"/>
</dbReference>
<evidence type="ECO:0000256" key="2">
    <source>
        <dbReference type="ARBA" id="ARBA00023295"/>
    </source>
</evidence>
<dbReference type="STRING" id="1333998.M2A_2895"/>
<keyword evidence="2 3" id="KW-0326">Glycosidase</keyword>
<dbReference type="Proteomes" id="UP000028702">
    <property type="component" value="Unassembled WGS sequence"/>
</dbReference>
<evidence type="ECO:0000259" key="4">
    <source>
        <dbReference type="PROSITE" id="PS52009"/>
    </source>
</evidence>
<dbReference type="PROSITE" id="PS52009">
    <property type="entry name" value="GH84"/>
    <property type="match status" value="1"/>
</dbReference>
<dbReference type="EMBL" id="BBIO01000018">
    <property type="protein sequence ID" value="GAK46396.1"/>
    <property type="molecule type" value="Genomic_DNA"/>
</dbReference>
<comment type="caution">
    <text evidence="5">The sequence shown here is derived from an EMBL/GenBank/DDBJ whole genome shotgun (WGS) entry which is preliminary data.</text>
</comment>
<protein>
    <submittedName>
        <fullName evidence="5">Hyaluronidase</fullName>
    </submittedName>
</protein>
<dbReference type="InterPro" id="IPR051822">
    <property type="entry name" value="Glycosyl_Hydrolase_84"/>
</dbReference>
<proteinExistence type="inferred from homology"/>
<organism evidence="5 6">
    <name type="scientific">Tepidicaulis marinus</name>
    <dbReference type="NCBI Taxonomy" id="1333998"/>
    <lineage>
        <taxon>Bacteria</taxon>
        <taxon>Pseudomonadati</taxon>
        <taxon>Pseudomonadota</taxon>
        <taxon>Alphaproteobacteria</taxon>
        <taxon>Hyphomicrobiales</taxon>
        <taxon>Parvibaculaceae</taxon>
        <taxon>Tepidicaulis</taxon>
    </lineage>
</organism>
<dbReference type="PANTHER" id="PTHR13170">
    <property type="entry name" value="O-GLCNACASE"/>
    <property type="match status" value="1"/>
</dbReference>
<evidence type="ECO:0000256" key="3">
    <source>
        <dbReference type="PROSITE-ProRule" id="PRU01353"/>
    </source>
</evidence>
<evidence type="ECO:0000256" key="1">
    <source>
        <dbReference type="ARBA" id="ARBA00022801"/>
    </source>
</evidence>
<dbReference type="GO" id="GO:1901135">
    <property type="term" value="P:carbohydrate derivative metabolic process"/>
    <property type="evidence" value="ECO:0007669"/>
    <property type="project" value="UniProtKB-ARBA"/>
</dbReference>
<dbReference type="Pfam" id="PF07555">
    <property type="entry name" value="NAGidase"/>
    <property type="match status" value="1"/>
</dbReference>
<dbReference type="GO" id="GO:0015929">
    <property type="term" value="F:hexosaminidase activity"/>
    <property type="evidence" value="ECO:0007669"/>
    <property type="project" value="UniProtKB-ARBA"/>
</dbReference>
<keyword evidence="6" id="KW-1185">Reference proteome</keyword>
<evidence type="ECO:0000313" key="6">
    <source>
        <dbReference type="Proteomes" id="UP000028702"/>
    </source>
</evidence>
<dbReference type="AlphaFoldDB" id="A0A081BEC8"/>
<dbReference type="Gene3D" id="3.20.20.80">
    <property type="entry name" value="Glycosidases"/>
    <property type="match status" value="1"/>
</dbReference>